<feature type="domain" description="Alpha-macroglobulin receptor-binding" evidence="2">
    <location>
        <begin position="563"/>
        <end position="665"/>
    </location>
</feature>
<dbReference type="SMART" id="SM01361">
    <property type="entry name" value="A2M_recep"/>
    <property type="match status" value="1"/>
</dbReference>
<keyword evidence="1" id="KW-1015">Disulfide bond</keyword>
<dbReference type="SMART" id="SM01419">
    <property type="entry name" value="Thiol-ester_cl"/>
    <property type="match status" value="1"/>
</dbReference>
<evidence type="ECO:0000313" key="3">
    <source>
        <dbReference type="Proteomes" id="UP000050795"/>
    </source>
</evidence>
<dbReference type="SUPFAM" id="SSF49410">
    <property type="entry name" value="Alpha-macroglobulin receptor domain"/>
    <property type="match status" value="1"/>
</dbReference>
<reference evidence="4" key="2">
    <citation type="submission" date="2023-11" db="UniProtKB">
        <authorList>
            <consortium name="WormBaseParasite"/>
        </authorList>
    </citation>
    <scope>IDENTIFICATION</scope>
</reference>
<keyword evidence="3" id="KW-1185">Reference proteome</keyword>
<dbReference type="InterPro" id="IPR011626">
    <property type="entry name" value="Alpha-macroglobulin_TED"/>
</dbReference>
<dbReference type="Pfam" id="PF07677">
    <property type="entry name" value="A2M_recep"/>
    <property type="match status" value="1"/>
</dbReference>
<evidence type="ECO:0000259" key="2">
    <source>
        <dbReference type="SMART" id="SM01361"/>
    </source>
</evidence>
<reference evidence="3" key="1">
    <citation type="submission" date="2022-06" db="EMBL/GenBank/DDBJ databases">
        <authorList>
            <person name="Berger JAMES D."/>
            <person name="Berger JAMES D."/>
        </authorList>
    </citation>
    <scope>NUCLEOTIDE SEQUENCE [LARGE SCALE GENOMIC DNA]</scope>
</reference>
<proteinExistence type="predicted"/>
<dbReference type="InterPro" id="IPR036595">
    <property type="entry name" value="A-macroglobulin_rcpt-bd_sf"/>
</dbReference>
<dbReference type="GO" id="GO:0005615">
    <property type="term" value="C:extracellular space"/>
    <property type="evidence" value="ECO:0007669"/>
    <property type="project" value="InterPro"/>
</dbReference>
<dbReference type="PANTHER" id="PTHR11412:SF171">
    <property type="entry name" value="PREGNANCY ZONE PROTEIN-LIKE PROTEIN"/>
    <property type="match status" value="1"/>
</dbReference>
<dbReference type="InterPro" id="IPR008930">
    <property type="entry name" value="Terpenoid_cyclase/PrenylTrfase"/>
</dbReference>
<dbReference type="Gene3D" id="1.50.10.20">
    <property type="match status" value="1"/>
</dbReference>
<organism evidence="3 4">
    <name type="scientific">Trichobilharzia regenti</name>
    <name type="common">Nasal bird schistosome</name>
    <dbReference type="NCBI Taxonomy" id="157069"/>
    <lineage>
        <taxon>Eukaryota</taxon>
        <taxon>Metazoa</taxon>
        <taxon>Spiralia</taxon>
        <taxon>Lophotrochozoa</taxon>
        <taxon>Platyhelminthes</taxon>
        <taxon>Trematoda</taxon>
        <taxon>Digenea</taxon>
        <taxon>Strigeidida</taxon>
        <taxon>Schistosomatoidea</taxon>
        <taxon>Schistosomatidae</taxon>
        <taxon>Trichobilharzia</taxon>
    </lineage>
</organism>
<accession>A0AA85JI46</accession>
<sequence>MYQSKLLTDKIRHHINVIPEGVQHETTISDIICLNEQENQSERKFEFVLPKNIIKNSLHSYISYSDEVLGPALVNLDKLVRLPTGCGEQNMVLVAPNVYILDYLKSTPITNENKQNYIETAKSHIMSGYIQQLKYQRDDGSFSAFGKSDQQGSTWLTAFVLRVFAKAYKLEPTLNIEWDNLFKDGINFLITRQNIKTGCFQEHGKVLYSPLQGISGRDESQLKDILLTSYVSSALFEIKLNDAGNNRNIMYTSIAKYAYTNGMKCLSHYLLNPESYDELPTSALVQITHTYTLIQPNSQFTIELHDKLMQRKQVVQDQFGEMIYWSDRFDKFATDTSKIQNEINNNINNDNNNNIDNIEPRDLESTAYAFLSLSRLQQPVNALFPIIRWISSKQKSNGGFYSTQDTVLGLEAIAEFSKILGVHNHNNNNNNGEEGETDASYGVLQISNHVNIGNFKMNDSITLEKRQVINQIELPYLEFKDDVDAGDKVIHSVWKLASNQSIKDCILVQNTFIYNLPEIEDVNTKFQLSYNIIIPTDDRDCKTAKLSMCLQLNSRINEKPISTGMLLIRVAMVTGWEPIVEQLNSQLSSEDDSLKMLTINDQQNEISLYFNEFSEEEAKELGDWKQLKRCVSVPVNQAYYVENAKNATITAYEYYSPEESITVTYRLDDYCKEAGDMDKMLRKTSSEPKPITKIPFEENNLLKVKTLCPICTDKVNDIQFLLNDIYNSICHKSNGLYFLKVHEVKDNSINTTITHLVQSNVKITWNTILQMPNSNKCPCQVINTHQNLVVIFDKFAEILPGVTKFNIETLSRPAKFYSNKDILPILELAAYKWSNSEKKATLNNILTDELTSSQYCQVLPNLIEFSKKMK</sequence>
<dbReference type="InterPro" id="IPR050473">
    <property type="entry name" value="A2M/Complement_sys"/>
</dbReference>
<name>A0AA85JI46_TRIRE</name>
<evidence type="ECO:0000313" key="4">
    <source>
        <dbReference type="WBParaSite" id="TREG1_32040.1"/>
    </source>
</evidence>
<dbReference type="Gene3D" id="2.60.120.1540">
    <property type="match status" value="1"/>
</dbReference>
<dbReference type="Gene3D" id="2.60.40.690">
    <property type="entry name" value="Alpha-macroglobulin, receptor-binding domain"/>
    <property type="match status" value="1"/>
</dbReference>
<dbReference type="Proteomes" id="UP000050795">
    <property type="component" value="Unassembled WGS sequence"/>
</dbReference>
<evidence type="ECO:0000256" key="1">
    <source>
        <dbReference type="ARBA" id="ARBA00023157"/>
    </source>
</evidence>
<dbReference type="InterPro" id="IPR019742">
    <property type="entry name" value="MacrogloblnA2_CS"/>
</dbReference>
<protein>
    <recommendedName>
        <fullName evidence="2">Alpha-macroglobulin receptor-binding domain-containing protein</fullName>
    </recommendedName>
</protein>
<dbReference type="InterPro" id="IPR009048">
    <property type="entry name" value="A-macroglobulin_rcpt-bd"/>
</dbReference>
<dbReference type="Pfam" id="PF07678">
    <property type="entry name" value="TED_complement"/>
    <property type="match status" value="1"/>
</dbReference>
<dbReference type="PANTHER" id="PTHR11412">
    <property type="entry name" value="MACROGLOBULIN / COMPLEMENT"/>
    <property type="match status" value="1"/>
</dbReference>
<dbReference type="PROSITE" id="PS00477">
    <property type="entry name" value="ALPHA_2_MACROGLOBULIN"/>
    <property type="match status" value="1"/>
</dbReference>
<dbReference type="AlphaFoldDB" id="A0AA85JI46"/>
<dbReference type="InterPro" id="IPR047565">
    <property type="entry name" value="Alpha-macroglob_thiol-ester_cl"/>
</dbReference>
<dbReference type="SUPFAM" id="SSF48239">
    <property type="entry name" value="Terpenoid cyclases/Protein prenyltransferases"/>
    <property type="match status" value="1"/>
</dbReference>
<dbReference type="WBParaSite" id="TREG1_32040.1">
    <property type="protein sequence ID" value="TREG1_32040.1"/>
    <property type="gene ID" value="TREG1_32040"/>
</dbReference>